<evidence type="ECO:0000313" key="2">
    <source>
        <dbReference type="EMBL" id="QKJ68158.1"/>
    </source>
</evidence>
<dbReference type="PROSITE" id="PS50943">
    <property type="entry name" value="HTH_CROC1"/>
    <property type="match status" value="1"/>
</dbReference>
<dbReference type="Gene3D" id="1.10.260.40">
    <property type="entry name" value="lambda repressor-like DNA-binding domains"/>
    <property type="match status" value="1"/>
</dbReference>
<dbReference type="AlphaFoldDB" id="A0A6M8SVT6"/>
<dbReference type="KEGG" id="dee:HQN60_09010"/>
<evidence type="ECO:0000259" key="1">
    <source>
        <dbReference type="PROSITE" id="PS50943"/>
    </source>
</evidence>
<reference evidence="2 3" key="1">
    <citation type="submission" date="2020-05" db="EMBL/GenBank/DDBJ databases">
        <title>Complete genome sequence of Deefgea sp. D17.</title>
        <authorList>
            <person name="Bae J.-W."/>
            <person name="Han J.E."/>
        </authorList>
    </citation>
    <scope>NUCLEOTIDE SEQUENCE [LARGE SCALE GENOMIC DNA]</scope>
    <source>
        <strain evidence="2 3">D17</strain>
    </source>
</reference>
<dbReference type="EMBL" id="CP054143">
    <property type="protein sequence ID" value="QKJ68158.1"/>
    <property type="molecule type" value="Genomic_DNA"/>
</dbReference>
<dbReference type="SUPFAM" id="SSF47413">
    <property type="entry name" value="lambda repressor-like DNA-binding domains"/>
    <property type="match status" value="1"/>
</dbReference>
<accession>A0A6M8SVT6</accession>
<dbReference type="Proteomes" id="UP000504844">
    <property type="component" value="Chromosome"/>
</dbReference>
<gene>
    <name evidence="2" type="ORF">HQN60_09010</name>
</gene>
<protein>
    <submittedName>
        <fullName evidence="2">Helix-turn-helix transcriptional regulator</fullName>
    </submittedName>
</protein>
<dbReference type="InterPro" id="IPR001387">
    <property type="entry name" value="Cro/C1-type_HTH"/>
</dbReference>
<feature type="domain" description="HTH cro/C1-type" evidence="1">
    <location>
        <begin position="9"/>
        <end position="67"/>
    </location>
</feature>
<dbReference type="CDD" id="cd00093">
    <property type="entry name" value="HTH_XRE"/>
    <property type="match status" value="1"/>
</dbReference>
<name>A0A6M8SVT6_9NEIS</name>
<evidence type="ECO:0000313" key="3">
    <source>
        <dbReference type="Proteomes" id="UP000504844"/>
    </source>
</evidence>
<keyword evidence="3" id="KW-1185">Reference proteome</keyword>
<dbReference type="GO" id="GO:0003677">
    <property type="term" value="F:DNA binding"/>
    <property type="evidence" value="ECO:0007669"/>
    <property type="project" value="InterPro"/>
</dbReference>
<dbReference type="Pfam" id="PF01381">
    <property type="entry name" value="HTH_3"/>
    <property type="match status" value="1"/>
</dbReference>
<dbReference type="SMART" id="SM00530">
    <property type="entry name" value="HTH_XRE"/>
    <property type="match status" value="1"/>
</dbReference>
<dbReference type="InterPro" id="IPR010982">
    <property type="entry name" value="Lambda_DNA-bd_dom_sf"/>
</dbReference>
<sequence length="104" mass="11781">MQSPFPARLKEARAIKGLTQLQLGLRLEMDANSASARMNQYEKGKHAPDYDTMKRMADELGVPVAYFFCETALDAQLIQQVSRLHEDAKNELLAQLIQNERSES</sequence>
<proteinExistence type="predicted"/>
<organism evidence="2 3">
    <name type="scientific">Deefgea piscis</name>
    <dbReference type="NCBI Taxonomy" id="2739061"/>
    <lineage>
        <taxon>Bacteria</taxon>
        <taxon>Pseudomonadati</taxon>
        <taxon>Pseudomonadota</taxon>
        <taxon>Betaproteobacteria</taxon>
        <taxon>Neisseriales</taxon>
        <taxon>Chitinibacteraceae</taxon>
        <taxon>Deefgea</taxon>
    </lineage>
</organism>